<reference evidence="1" key="1">
    <citation type="submission" date="2018-08" db="EMBL/GenBank/DDBJ databases">
        <authorList>
            <person name="Rossello M."/>
        </authorList>
    </citation>
    <scope>NUCLEOTIDE SEQUENCE [LARGE SCALE GENOMIC DNA]</scope>
    <source>
        <strain evidence="1">cv. Chinese Spring</strain>
    </source>
</reference>
<dbReference type="Proteomes" id="UP000019116">
    <property type="component" value="Chromosome 4B"/>
</dbReference>
<protein>
    <submittedName>
        <fullName evidence="1">Uncharacterized protein</fullName>
    </submittedName>
</protein>
<dbReference type="Gramene" id="TraesMAC4B03G02398730.1">
    <property type="protein sequence ID" value="TraesMAC4B03G02398730.1"/>
    <property type="gene ID" value="TraesMAC4B03G02398730"/>
</dbReference>
<keyword evidence="2" id="KW-1185">Reference proteome</keyword>
<dbReference type="EnsemblPlants" id="TraesCS4B02G355200.1">
    <property type="protein sequence ID" value="TraesCS4B02G355200.1"/>
    <property type="gene ID" value="TraesCS4B02G355200"/>
</dbReference>
<dbReference type="SMR" id="A0A3B6IZ18"/>
<name>A0A3B6IZ18_WHEAT</name>
<evidence type="ECO:0000313" key="2">
    <source>
        <dbReference type="Proteomes" id="UP000019116"/>
    </source>
</evidence>
<dbReference type="Gramene" id="TraesCS4B03G0921100.1">
    <property type="protein sequence ID" value="TraesCS4B03G0921100.1.CDS"/>
    <property type="gene ID" value="TraesCS4B03G0921100"/>
</dbReference>
<dbReference type="AlphaFoldDB" id="A0A3B6IZ18"/>
<sequence length="366" mass="41541">MDIWIEWYPPERYTSQQPRTSIKMYIPTPFIILNASRSTSVSLPVLDATRMPGKRYEILNLGRNIQPIMCRSLTNKQESDVGKKQLVCILYALELDSECMMIGFLCVHIGSLTQYSAGEAVSSAARSTCWRPHHHQPIYRSRSSRMEDMDIGIVCDEGSPGSIASRTGTPVPNDNDYLIVIPYAHIFGLMLQALKLPPATYQHKIYPGGKNRVTVTFISTLELLDGSLVPSSIPGAILDSYEDAEDSAAMEAIRFMENAYGKEMRGYHYTHVKRLENQVTHLVKWLTSSNETIKKLRKTCYYAVRYMNSYSARIENTTAARHLKGQDNTKGVMKTALASIEGLTQRLRYIAMKFEQRLEATRNSFW</sequence>
<dbReference type="Gramene" id="TraesCS4B02G355200.1">
    <property type="protein sequence ID" value="TraesCS4B02G355200.1"/>
    <property type="gene ID" value="TraesCS4B02G355200"/>
</dbReference>
<dbReference type="OMA" id="MPGKRCE"/>
<evidence type="ECO:0000313" key="1">
    <source>
        <dbReference type="EnsemblPlants" id="TraesCS4B02G355200.1"/>
    </source>
</evidence>
<organism evidence="1">
    <name type="scientific">Triticum aestivum</name>
    <name type="common">Wheat</name>
    <dbReference type="NCBI Taxonomy" id="4565"/>
    <lineage>
        <taxon>Eukaryota</taxon>
        <taxon>Viridiplantae</taxon>
        <taxon>Streptophyta</taxon>
        <taxon>Embryophyta</taxon>
        <taxon>Tracheophyta</taxon>
        <taxon>Spermatophyta</taxon>
        <taxon>Magnoliopsida</taxon>
        <taxon>Liliopsida</taxon>
        <taxon>Poales</taxon>
        <taxon>Poaceae</taxon>
        <taxon>BOP clade</taxon>
        <taxon>Pooideae</taxon>
        <taxon>Triticodae</taxon>
        <taxon>Triticeae</taxon>
        <taxon>Triticinae</taxon>
        <taxon>Triticum</taxon>
    </lineage>
</organism>
<proteinExistence type="predicted"/>
<reference evidence="1" key="2">
    <citation type="submission" date="2018-10" db="UniProtKB">
        <authorList>
            <consortium name="EnsemblPlants"/>
        </authorList>
    </citation>
    <scope>IDENTIFICATION</scope>
</reference>
<accession>A0A3B6IZ18</accession>